<dbReference type="GO" id="GO:0003723">
    <property type="term" value="F:RNA binding"/>
    <property type="evidence" value="ECO:0007669"/>
    <property type="project" value="UniProtKB-UniRule"/>
</dbReference>
<dbReference type="OMA" id="RWHRTET"/>
<evidence type="ECO:0000313" key="4">
    <source>
        <dbReference type="Proteomes" id="UP000075243"/>
    </source>
</evidence>
<evidence type="ECO:0000259" key="2">
    <source>
        <dbReference type="PROSITE" id="PS50102"/>
    </source>
</evidence>
<dbReference type="EMBL" id="KQ486171">
    <property type="protein sequence ID" value="KYP31285.1"/>
    <property type="molecule type" value="Genomic_DNA"/>
</dbReference>
<feature type="non-terminal residue" evidence="3">
    <location>
        <position position="1"/>
    </location>
</feature>
<protein>
    <recommendedName>
        <fullName evidence="2">RRM domain-containing protein</fullName>
    </recommendedName>
</protein>
<accession>A0A151QLX2</accession>
<keyword evidence="1" id="KW-0694">RNA-binding</keyword>
<dbReference type="InterPro" id="IPR000504">
    <property type="entry name" value="RRM_dom"/>
</dbReference>
<evidence type="ECO:0000313" key="3">
    <source>
        <dbReference type="EMBL" id="KYP31285.1"/>
    </source>
</evidence>
<dbReference type="PROSITE" id="PS50102">
    <property type="entry name" value="RRM"/>
    <property type="match status" value="1"/>
</dbReference>
<reference evidence="3" key="1">
    <citation type="journal article" date="2012" name="Nat. Biotechnol.">
        <title>Draft genome sequence of pigeonpea (Cajanus cajan), an orphan legume crop of resource-poor farmers.</title>
        <authorList>
            <person name="Varshney R.K."/>
            <person name="Chen W."/>
            <person name="Li Y."/>
            <person name="Bharti A.K."/>
            <person name="Saxena R.K."/>
            <person name="Schlueter J.A."/>
            <person name="Donoghue M.T."/>
            <person name="Azam S."/>
            <person name="Fan G."/>
            <person name="Whaley A.M."/>
            <person name="Farmer A.D."/>
            <person name="Sheridan J."/>
            <person name="Iwata A."/>
            <person name="Tuteja R."/>
            <person name="Penmetsa R.V."/>
            <person name="Wu W."/>
            <person name="Upadhyaya H.D."/>
            <person name="Yang S.P."/>
            <person name="Shah T."/>
            <person name="Saxena K.B."/>
            <person name="Michael T."/>
            <person name="McCombie W.R."/>
            <person name="Yang B."/>
            <person name="Zhang G."/>
            <person name="Yang H."/>
            <person name="Wang J."/>
            <person name="Spillane C."/>
            <person name="Cook D.R."/>
            <person name="May G.D."/>
            <person name="Xu X."/>
            <person name="Jackson S.A."/>
        </authorList>
    </citation>
    <scope>NUCLEOTIDE SEQUENCE [LARGE SCALE GENOMIC DNA]</scope>
</reference>
<dbReference type="AlphaFoldDB" id="A0A151QLX2"/>
<keyword evidence="4" id="KW-1185">Reference proteome</keyword>
<dbReference type="Proteomes" id="UP000075243">
    <property type="component" value="Unassembled WGS sequence"/>
</dbReference>
<name>A0A151QLX2_CAJCA</name>
<dbReference type="Gramene" id="C.cajan_47928.t">
    <property type="protein sequence ID" value="C.cajan_47928.t.cds1"/>
    <property type="gene ID" value="C.cajan_47928"/>
</dbReference>
<sequence>TFYFTNFPSQYGEEAMRSVFTRWGTIGNLFISGRLNRGGQRFNFVTIGPMEDVFSLEQELDSIWIGTFKLRVNVQRFDRRQKDQGMLISQEAVIGKEGGSVQNKAMISMKSSVPKADPKPVVSQVAREVWRVKRSVKGEGCVLSDWHGLSFHVESEEVAMLETCYVGRVSALELIYALQDCLLRDGLSSFTVVPMGGDTVLLKPLPGEALEDLVKDAESMLANYFVSLSK</sequence>
<feature type="domain" description="RRM" evidence="2">
    <location>
        <begin position="1"/>
        <end position="77"/>
    </location>
</feature>
<proteinExistence type="predicted"/>
<gene>
    <name evidence="3" type="ORF">KK1_048512</name>
</gene>
<evidence type="ECO:0000256" key="1">
    <source>
        <dbReference type="PROSITE-ProRule" id="PRU00176"/>
    </source>
</evidence>
<organism evidence="3 4">
    <name type="scientific">Cajanus cajan</name>
    <name type="common">Pigeon pea</name>
    <name type="synonym">Cajanus indicus</name>
    <dbReference type="NCBI Taxonomy" id="3821"/>
    <lineage>
        <taxon>Eukaryota</taxon>
        <taxon>Viridiplantae</taxon>
        <taxon>Streptophyta</taxon>
        <taxon>Embryophyta</taxon>
        <taxon>Tracheophyta</taxon>
        <taxon>Spermatophyta</taxon>
        <taxon>Magnoliopsida</taxon>
        <taxon>eudicotyledons</taxon>
        <taxon>Gunneridae</taxon>
        <taxon>Pentapetalae</taxon>
        <taxon>rosids</taxon>
        <taxon>fabids</taxon>
        <taxon>Fabales</taxon>
        <taxon>Fabaceae</taxon>
        <taxon>Papilionoideae</taxon>
        <taxon>50 kb inversion clade</taxon>
        <taxon>NPAAA clade</taxon>
        <taxon>indigoferoid/millettioid clade</taxon>
        <taxon>Phaseoleae</taxon>
        <taxon>Cajanus</taxon>
    </lineage>
</organism>